<dbReference type="SUPFAM" id="SSF81891">
    <property type="entry name" value="Poly A polymerase C-terminal region-like"/>
    <property type="match status" value="1"/>
</dbReference>
<evidence type="ECO:0000256" key="2">
    <source>
        <dbReference type="ARBA" id="ARBA00007265"/>
    </source>
</evidence>
<dbReference type="Pfam" id="PF01743">
    <property type="entry name" value="PolyA_pol"/>
    <property type="match status" value="1"/>
</dbReference>
<evidence type="ECO:0000256" key="3">
    <source>
        <dbReference type="ARBA" id="ARBA00022555"/>
    </source>
</evidence>
<dbReference type="InterPro" id="IPR043519">
    <property type="entry name" value="NT_sf"/>
</dbReference>
<evidence type="ECO:0000256" key="5">
    <source>
        <dbReference type="ARBA" id="ARBA00022694"/>
    </source>
</evidence>
<dbReference type="PANTHER" id="PTHR47545:SF2">
    <property type="entry name" value="CC-ADDING TRNA NUCLEOTIDYLTRANSFERASE"/>
    <property type="match status" value="1"/>
</dbReference>
<dbReference type="OrthoDB" id="9805698at2"/>
<dbReference type="Gene3D" id="1.10.3090.10">
    <property type="entry name" value="cca-adding enzyme, domain 2"/>
    <property type="match status" value="1"/>
</dbReference>
<comment type="cofactor">
    <cofactor evidence="1">
        <name>Mg(2+)</name>
        <dbReference type="ChEBI" id="CHEBI:18420"/>
    </cofactor>
</comment>
<evidence type="ECO:0000256" key="8">
    <source>
        <dbReference type="ARBA" id="ARBA00022741"/>
    </source>
</evidence>
<dbReference type="KEGG" id="pace:A6070_07040"/>
<sequence length="434" mass="48634">MRSVNQVCDELNGLFPFAQLAKLLPDAAPFYLVGGALRDLFLGRACSDLDFAAAFDPTALARTLARNFGGRWFFLDESRRQSRILLPFNDTQVSCDFAPLRSPGLLEDLKLRDFTINAMTMRVRGETQGEDFYDPLCGLGDLGSGRLRICSRDVLKDDPLRILKGLRHWTNMGVEPCPDTLSAMRAAACGIAGVAAERIRRETGLLFDHVRPALVYRRLVSIGLHRYFFGEVHACKNNEIVAALEMLGRNIQDMQTNLFFQTSIGHSLEEGMTRRAAFNLTMILRAIEPAAAKTFLLNQKFSRTASRAIRGYLELAFSRLSDVQRLCCGARGRYWWTADLGHDAVGCLLFLAAAGWHQNRRAALEAIAMAREFTVAAPLRDLVDGRCLLQRFGVEPGPETGRALRALRREEIAGRVCNIRQAYTFLEKRCQKTH</sequence>
<dbReference type="STRING" id="29542.A6070_07040"/>
<dbReference type="EMBL" id="CP015518">
    <property type="protein sequence ID" value="APG25829.1"/>
    <property type="molecule type" value="Genomic_DNA"/>
</dbReference>
<dbReference type="GO" id="GO:0000166">
    <property type="term" value="F:nucleotide binding"/>
    <property type="evidence" value="ECO:0007669"/>
    <property type="project" value="UniProtKB-KW"/>
</dbReference>
<evidence type="ECO:0000256" key="11">
    <source>
        <dbReference type="RuleBase" id="RU003953"/>
    </source>
</evidence>
<name>A0A1L3GIT8_SYNAC</name>
<feature type="domain" description="Poly A polymerase head" evidence="12">
    <location>
        <begin position="30"/>
        <end position="148"/>
    </location>
</feature>
<evidence type="ECO:0000313" key="15">
    <source>
        <dbReference type="Proteomes" id="UP000182264"/>
    </source>
</evidence>
<proteinExistence type="inferred from homology"/>
<evidence type="ECO:0000313" key="14">
    <source>
        <dbReference type="EMBL" id="APG25829.1"/>
    </source>
</evidence>
<reference evidence="14 15" key="1">
    <citation type="journal article" date="2017" name="Genome Announc.">
        <title>Complete Genome Sequences of Two Acetylene-Fermenting Pelobacter acetylenicus Strains.</title>
        <authorList>
            <person name="Sutton J.M."/>
            <person name="Baesman S.M."/>
            <person name="Fierst J.L."/>
            <person name="Poret-Peterson A.T."/>
            <person name="Oremland R.S."/>
            <person name="Dunlap D.S."/>
            <person name="Akob D.M."/>
        </authorList>
    </citation>
    <scope>NUCLEOTIDE SEQUENCE [LARGE SCALE GENOMIC DNA]</scope>
    <source>
        <strain evidence="14 15">DSM 3247</strain>
    </source>
</reference>
<dbReference type="PANTHER" id="PTHR47545">
    <property type="entry name" value="MULTIFUNCTIONAL CCA PROTEIN"/>
    <property type="match status" value="1"/>
</dbReference>
<keyword evidence="15" id="KW-1185">Reference proteome</keyword>
<dbReference type="GO" id="GO:0046872">
    <property type="term" value="F:metal ion binding"/>
    <property type="evidence" value="ECO:0007669"/>
    <property type="project" value="UniProtKB-KW"/>
</dbReference>
<dbReference type="Gene3D" id="3.30.460.10">
    <property type="entry name" value="Beta Polymerase, domain 2"/>
    <property type="match status" value="1"/>
</dbReference>
<dbReference type="Pfam" id="PF12627">
    <property type="entry name" value="PolyA_pol_RNAbd"/>
    <property type="match status" value="1"/>
</dbReference>
<evidence type="ECO:0000256" key="4">
    <source>
        <dbReference type="ARBA" id="ARBA00022679"/>
    </source>
</evidence>
<dbReference type="AlphaFoldDB" id="A0A1L3GIT8"/>
<keyword evidence="3" id="KW-0820">tRNA-binding</keyword>
<dbReference type="GO" id="GO:0008033">
    <property type="term" value="P:tRNA processing"/>
    <property type="evidence" value="ECO:0007669"/>
    <property type="project" value="UniProtKB-KW"/>
</dbReference>
<evidence type="ECO:0000256" key="1">
    <source>
        <dbReference type="ARBA" id="ARBA00001946"/>
    </source>
</evidence>
<dbReference type="GO" id="GO:0016779">
    <property type="term" value="F:nucleotidyltransferase activity"/>
    <property type="evidence" value="ECO:0007669"/>
    <property type="project" value="UniProtKB-KW"/>
</dbReference>
<keyword evidence="5" id="KW-0819">tRNA processing</keyword>
<dbReference type="InterPro" id="IPR032828">
    <property type="entry name" value="PolyA_RNA-bd"/>
</dbReference>
<evidence type="ECO:0000256" key="9">
    <source>
        <dbReference type="ARBA" id="ARBA00022842"/>
    </source>
</evidence>
<dbReference type="Proteomes" id="UP000182264">
    <property type="component" value="Chromosome"/>
</dbReference>
<protein>
    <recommendedName>
        <fullName evidence="16">CCA tRNA nucleotidyltransferase</fullName>
    </recommendedName>
</protein>
<evidence type="ECO:0000256" key="7">
    <source>
        <dbReference type="ARBA" id="ARBA00022723"/>
    </source>
</evidence>
<dbReference type="InterPro" id="IPR002646">
    <property type="entry name" value="PolA_pol_head_dom"/>
</dbReference>
<dbReference type="RefSeq" id="WP_072287671.1">
    <property type="nucleotide sequence ID" value="NZ_CP015455.1"/>
</dbReference>
<dbReference type="InterPro" id="IPR050124">
    <property type="entry name" value="tRNA_CCA-adding_enzyme"/>
</dbReference>
<dbReference type="CDD" id="cd05398">
    <property type="entry name" value="NT_ClassII-CCAase"/>
    <property type="match status" value="1"/>
</dbReference>
<keyword evidence="7" id="KW-0479">Metal-binding</keyword>
<organism evidence="14 15">
    <name type="scientific">Syntrophotalea acetylenica</name>
    <name type="common">Pelobacter acetylenicus</name>
    <dbReference type="NCBI Taxonomy" id="29542"/>
    <lineage>
        <taxon>Bacteria</taxon>
        <taxon>Pseudomonadati</taxon>
        <taxon>Thermodesulfobacteriota</taxon>
        <taxon>Desulfuromonadia</taxon>
        <taxon>Desulfuromonadales</taxon>
        <taxon>Syntrophotaleaceae</taxon>
        <taxon>Syntrophotalea</taxon>
    </lineage>
</organism>
<keyword evidence="9" id="KW-0460">Magnesium</keyword>
<evidence type="ECO:0000256" key="6">
    <source>
        <dbReference type="ARBA" id="ARBA00022695"/>
    </source>
</evidence>
<evidence type="ECO:0000256" key="10">
    <source>
        <dbReference type="ARBA" id="ARBA00022884"/>
    </source>
</evidence>
<keyword evidence="6" id="KW-0548">Nucleotidyltransferase</keyword>
<dbReference type="SUPFAM" id="SSF81301">
    <property type="entry name" value="Nucleotidyltransferase"/>
    <property type="match status" value="1"/>
</dbReference>
<evidence type="ECO:0000259" key="13">
    <source>
        <dbReference type="Pfam" id="PF12627"/>
    </source>
</evidence>
<evidence type="ECO:0008006" key="16">
    <source>
        <dbReference type="Google" id="ProtNLM"/>
    </source>
</evidence>
<dbReference type="GO" id="GO:0000049">
    <property type="term" value="F:tRNA binding"/>
    <property type="evidence" value="ECO:0007669"/>
    <property type="project" value="UniProtKB-KW"/>
</dbReference>
<feature type="domain" description="tRNA nucleotidyltransferase/poly(A) polymerase RNA and SrmB- binding" evidence="13">
    <location>
        <begin position="178"/>
        <end position="234"/>
    </location>
</feature>
<accession>A0A1L3GIT8</accession>
<keyword evidence="10 11" id="KW-0694">RNA-binding</keyword>
<evidence type="ECO:0000259" key="12">
    <source>
        <dbReference type="Pfam" id="PF01743"/>
    </source>
</evidence>
<keyword evidence="4 11" id="KW-0808">Transferase</keyword>
<gene>
    <name evidence="14" type="ORF">A7E75_13020</name>
</gene>
<keyword evidence="8" id="KW-0547">Nucleotide-binding</keyword>
<comment type="similarity">
    <text evidence="2 11">Belongs to the tRNA nucleotidyltransferase/poly(A) polymerase family.</text>
</comment>